<dbReference type="Gene3D" id="1.20.1250.20">
    <property type="entry name" value="MFS general substrate transporter like domains"/>
    <property type="match status" value="2"/>
</dbReference>
<proteinExistence type="inferred from homology"/>
<evidence type="ECO:0000256" key="4">
    <source>
        <dbReference type="ARBA" id="ARBA00022692"/>
    </source>
</evidence>
<feature type="transmembrane region" description="Helical" evidence="8">
    <location>
        <begin position="344"/>
        <end position="367"/>
    </location>
</feature>
<comment type="subcellular location">
    <subcellularLocation>
        <location evidence="1">Endomembrane system</location>
        <topology evidence="1">Multi-pass membrane protein</topology>
    </subcellularLocation>
</comment>
<feature type="transmembrane region" description="Helical" evidence="8">
    <location>
        <begin position="379"/>
        <end position="398"/>
    </location>
</feature>
<feature type="region of interest" description="Disordered" evidence="7">
    <location>
        <begin position="45"/>
        <end position="64"/>
    </location>
</feature>
<evidence type="ECO:0000256" key="6">
    <source>
        <dbReference type="ARBA" id="ARBA00023136"/>
    </source>
</evidence>
<feature type="region of interest" description="Disordered" evidence="7">
    <location>
        <begin position="1"/>
        <end position="29"/>
    </location>
</feature>
<feature type="transmembrane region" description="Helical" evidence="8">
    <location>
        <begin position="461"/>
        <end position="483"/>
    </location>
</feature>
<gene>
    <name evidence="10" type="ORF">PsYK624_012930</name>
</gene>
<evidence type="ECO:0000256" key="8">
    <source>
        <dbReference type="SAM" id="Phobius"/>
    </source>
</evidence>
<dbReference type="EMBL" id="BPQB01000002">
    <property type="protein sequence ID" value="GJE85215.1"/>
    <property type="molecule type" value="Genomic_DNA"/>
</dbReference>
<feature type="transmembrane region" description="Helical" evidence="8">
    <location>
        <begin position="407"/>
        <end position="425"/>
    </location>
</feature>
<dbReference type="FunFam" id="1.20.1250.20:FF:000286">
    <property type="entry name" value="MFS efflux transporter"/>
    <property type="match status" value="1"/>
</dbReference>
<sequence>MSTPGPLTDTQPPPPPLPVPSLGAPAPLATGSALDLRSALLDPAARLHGDSMRRRGSDISRVRPTGLVPDAEALELAVRAPPPPAPSASASLKDADVECAVELEDAAASVADDASGAPLAAPAERTRQRRRALRCFAALCWLFFGLGWNDGSTGPLLPTIQRHYDIGFAVVSLLFVCNTIGYVLGALANMYLASRYGMGKTMVLGALFQLGSYAVDVAAGPFPLMCAAFGCTGFGLALQTCQGNGFVGSLKDSANKLGIAHAAYGLGAFSAPLAATHFAATQRWSFHYLISMAITLVNVVCLVVAFRFKRMDEVMAETGEAPAEPDTTGSSQLRQILTMGTVHFLAVWALIYVGVEVTLGGWIVTFIQQKRGGGANAGYISSGFFGGLMLGRVLLLWLNRKIGERRIMFIYAFLAIQLEVTIWVVPSLLENAIAVACIGLLLGPMYPILVNHSKAILPRWLFTGCVGWIAGVGQTGSAILPFVTGLLASKFGITSLQPFIVSMMSTMIVIWAFVPRMRRVD</sequence>
<dbReference type="InterPro" id="IPR011701">
    <property type="entry name" value="MFS"/>
</dbReference>
<comment type="caution">
    <text evidence="10">The sequence shown here is derived from an EMBL/GenBank/DDBJ whole genome shotgun (WGS) entry which is preliminary data.</text>
</comment>
<feature type="transmembrane region" description="Helical" evidence="8">
    <location>
        <begin position="495"/>
        <end position="514"/>
    </location>
</feature>
<evidence type="ECO:0000313" key="10">
    <source>
        <dbReference type="EMBL" id="GJE85215.1"/>
    </source>
</evidence>
<dbReference type="SUPFAM" id="SSF103473">
    <property type="entry name" value="MFS general substrate transporter"/>
    <property type="match status" value="1"/>
</dbReference>
<feature type="transmembrane region" description="Helical" evidence="8">
    <location>
        <begin position="286"/>
        <end position="306"/>
    </location>
</feature>
<feature type="compositionally biased region" description="Low complexity" evidence="7">
    <location>
        <begin position="20"/>
        <end position="29"/>
    </location>
</feature>
<feature type="compositionally biased region" description="Basic and acidic residues" evidence="7">
    <location>
        <begin position="45"/>
        <end position="61"/>
    </location>
</feature>
<evidence type="ECO:0000256" key="1">
    <source>
        <dbReference type="ARBA" id="ARBA00004127"/>
    </source>
</evidence>
<comment type="similarity">
    <text evidence="2">Belongs to the major facilitator superfamily.</text>
</comment>
<name>A0A9P3FZY2_9APHY</name>
<feature type="transmembrane region" description="Helical" evidence="8">
    <location>
        <begin position="431"/>
        <end position="449"/>
    </location>
</feature>
<dbReference type="PROSITE" id="PS50850">
    <property type="entry name" value="MFS"/>
    <property type="match status" value="1"/>
</dbReference>
<keyword evidence="6 8" id="KW-0472">Membrane</keyword>
<dbReference type="InterPro" id="IPR020846">
    <property type="entry name" value="MFS_dom"/>
</dbReference>
<dbReference type="PANTHER" id="PTHR23514:SF3">
    <property type="entry name" value="BYPASS OF STOP CODON PROTEIN 6"/>
    <property type="match status" value="1"/>
</dbReference>
<keyword evidence="11" id="KW-1185">Reference proteome</keyword>
<accession>A0A9P3FZY2</accession>
<dbReference type="AlphaFoldDB" id="A0A9P3FZY2"/>
<protein>
    <submittedName>
        <fullName evidence="10">MFS general substrate transporter</fullName>
    </submittedName>
</protein>
<evidence type="ECO:0000256" key="2">
    <source>
        <dbReference type="ARBA" id="ARBA00008335"/>
    </source>
</evidence>
<feature type="transmembrane region" description="Helical" evidence="8">
    <location>
        <begin position="168"/>
        <end position="192"/>
    </location>
</feature>
<organism evidence="10 11">
    <name type="scientific">Phanerochaete sordida</name>
    <dbReference type="NCBI Taxonomy" id="48140"/>
    <lineage>
        <taxon>Eukaryota</taxon>
        <taxon>Fungi</taxon>
        <taxon>Dikarya</taxon>
        <taxon>Basidiomycota</taxon>
        <taxon>Agaricomycotina</taxon>
        <taxon>Agaricomycetes</taxon>
        <taxon>Polyporales</taxon>
        <taxon>Phanerochaetaceae</taxon>
        <taxon>Phanerochaete</taxon>
    </lineage>
</organism>
<dbReference type="Pfam" id="PF07690">
    <property type="entry name" value="MFS_1"/>
    <property type="match status" value="1"/>
</dbReference>
<evidence type="ECO:0000256" key="3">
    <source>
        <dbReference type="ARBA" id="ARBA00022448"/>
    </source>
</evidence>
<feature type="transmembrane region" description="Helical" evidence="8">
    <location>
        <begin position="259"/>
        <end position="280"/>
    </location>
</feature>
<keyword evidence="3" id="KW-0813">Transport</keyword>
<evidence type="ECO:0000259" key="9">
    <source>
        <dbReference type="PROSITE" id="PS50850"/>
    </source>
</evidence>
<evidence type="ECO:0000256" key="5">
    <source>
        <dbReference type="ARBA" id="ARBA00022989"/>
    </source>
</evidence>
<dbReference type="Proteomes" id="UP000703269">
    <property type="component" value="Unassembled WGS sequence"/>
</dbReference>
<evidence type="ECO:0000256" key="7">
    <source>
        <dbReference type="SAM" id="MobiDB-lite"/>
    </source>
</evidence>
<dbReference type="GO" id="GO:0016020">
    <property type="term" value="C:membrane"/>
    <property type="evidence" value="ECO:0007669"/>
    <property type="project" value="TreeGrafter"/>
</dbReference>
<keyword evidence="4 8" id="KW-0812">Transmembrane</keyword>
<feature type="transmembrane region" description="Helical" evidence="8">
    <location>
        <begin position="132"/>
        <end position="148"/>
    </location>
</feature>
<dbReference type="InterPro" id="IPR051788">
    <property type="entry name" value="MFS_Transporter"/>
</dbReference>
<keyword evidence="5 8" id="KW-1133">Transmembrane helix</keyword>
<dbReference type="PANTHER" id="PTHR23514">
    <property type="entry name" value="BYPASS OF STOP CODON PROTEIN 6"/>
    <property type="match status" value="1"/>
</dbReference>
<feature type="compositionally biased region" description="Low complexity" evidence="7">
    <location>
        <begin position="1"/>
        <end position="10"/>
    </location>
</feature>
<dbReference type="InterPro" id="IPR036259">
    <property type="entry name" value="MFS_trans_sf"/>
</dbReference>
<feature type="domain" description="Major facilitator superfamily (MFS) profile" evidence="9">
    <location>
        <begin position="135"/>
        <end position="518"/>
    </location>
</feature>
<evidence type="ECO:0000313" key="11">
    <source>
        <dbReference type="Proteomes" id="UP000703269"/>
    </source>
</evidence>
<dbReference type="GO" id="GO:0012505">
    <property type="term" value="C:endomembrane system"/>
    <property type="evidence" value="ECO:0007669"/>
    <property type="project" value="UniProtKB-SubCell"/>
</dbReference>
<dbReference type="GO" id="GO:0022857">
    <property type="term" value="F:transmembrane transporter activity"/>
    <property type="evidence" value="ECO:0007669"/>
    <property type="project" value="InterPro"/>
</dbReference>
<reference evidence="10 11" key="1">
    <citation type="submission" date="2021-08" db="EMBL/GenBank/DDBJ databases">
        <title>Draft Genome Sequence of Phanerochaete sordida strain YK-624.</title>
        <authorList>
            <person name="Mori T."/>
            <person name="Dohra H."/>
            <person name="Suzuki T."/>
            <person name="Kawagishi H."/>
            <person name="Hirai H."/>
        </authorList>
    </citation>
    <scope>NUCLEOTIDE SEQUENCE [LARGE SCALE GENOMIC DNA]</scope>
    <source>
        <strain evidence="10 11">YK-624</strain>
    </source>
</reference>
<dbReference type="OrthoDB" id="413079at2759"/>